<organism evidence="1 2">
    <name type="scientific">Sphingorhabdus lutea</name>
    <dbReference type="NCBI Taxonomy" id="1913578"/>
    <lineage>
        <taxon>Bacteria</taxon>
        <taxon>Pseudomonadati</taxon>
        <taxon>Pseudomonadota</taxon>
        <taxon>Alphaproteobacteria</taxon>
        <taxon>Sphingomonadales</taxon>
        <taxon>Sphingomonadaceae</taxon>
        <taxon>Sphingorhabdus</taxon>
    </lineage>
</organism>
<dbReference type="KEGG" id="sphl:LPB140_00235"/>
<evidence type="ECO:0000313" key="2">
    <source>
        <dbReference type="Proteomes" id="UP000242561"/>
    </source>
</evidence>
<gene>
    <name evidence="1" type="ORF">LPB140_00235</name>
</gene>
<proteinExistence type="predicted"/>
<sequence>MTGFAAHILYAIQRVDGTGPISVTENIYLINADNLDVARAKSRKIMEDEKPAFEGIELDHFPAKLLLSKVRKLVTISNIEPPQEEYPSKDGSEITYLEYEIDRLEVLDEMTNRAGMSIKFFD</sequence>
<accession>A0A1L3J8R7</accession>
<evidence type="ECO:0008006" key="3">
    <source>
        <dbReference type="Google" id="ProtNLM"/>
    </source>
</evidence>
<evidence type="ECO:0000313" key="1">
    <source>
        <dbReference type="EMBL" id="APG61529.1"/>
    </source>
</evidence>
<keyword evidence="2" id="KW-1185">Reference proteome</keyword>
<dbReference type="EMBL" id="CP018154">
    <property type="protein sequence ID" value="APG61529.1"/>
    <property type="molecule type" value="Genomic_DNA"/>
</dbReference>
<name>A0A1L3J8R7_9SPHN</name>
<dbReference type="AlphaFoldDB" id="A0A1L3J8R7"/>
<dbReference type="Proteomes" id="UP000242561">
    <property type="component" value="Chromosome"/>
</dbReference>
<reference evidence="1 2" key="1">
    <citation type="submission" date="2016-11" db="EMBL/GenBank/DDBJ databases">
        <title>Sphingorhabdus sp. LPB0140, isolated from marine environment.</title>
        <authorList>
            <person name="Kim E."/>
            <person name="Yi H."/>
        </authorList>
    </citation>
    <scope>NUCLEOTIDE SEQUENCE [LARGE SCALE GENOMIC DNA]</scope>
    <source>
        <strain evidence="1 2">LPB0140</strain>
    </source>
</reference>
<dbReference type="RefSeq" id="WP_072558175.1">
    <property type="nucleotide sequence ID" value="NZ_CP018154.1"/>
</dbReference>
<protein>
    <recommendedName>
        <fullName evidence="3">DUF4288 domain-containing protein</fullName>
    </recommendedName>
</protein>
<dbReference type="STRING" id="1913578.LPB140_00235"/>